<dbReference type="PANTHER" id="PTHR11877">
    <property type="entry name" value="HYDROXYMETHYLGLUTARYL-COA SYNTHASE"/>
    <property type="match status" value="1"/>
</dbReference>
<reference evidence="8" key="1">
    <citation type="journal article" date="2021" name="Nat. Commun.">
        <title>Genomic analyses provide insights into spinach domestication and the genetic basis of agronomic traits.</title>
        <authorList>
            <person name="Cai X."/>
            <person name="Sun X."/>
            <person name="Xu C."/>
            <person name="Sun H."/>
            <person name="Wang X."/>
            <person name="Ge C."/>
            <person name="Zhang Z."/>
            <person name="Wang Q."/>
            <person name="Fei Z."/>
            <person name="Jiao C."/>
            <person name="Wang Q."/>
        </authorList>
    </citation>
    <scope>NUCLEOTIDE SEQUENCE [LARGE SCALE GENOMIC DNA]</scope>
    <source>
        <strain evidence="8">cv. Varoflay</strain>
    </source>
</reference>
<dbReference type="OrthoDB" id="1500228at2759"/>
<reference evidence="9" key="2">
    <citation type="submission" date="2025-08" db="UniProtKB">
        <authorList>
            <consortium name="RefSeq"/>
        </authorList>
    </citation>
    <scope>IDENTIFICATION</scope>
    <source>
        <tissue evidence="9">Leaf</tissue>
    </source>
</reference>
<evidence type="ECO:0000256" key="1">
    <source>
        <dbReference type="ARBA" id="ARBA00005531"/>
    </source>
</evidence>
<dbReference type="InterPro" id="IPR011141">
    <property type="entry name" value="Polyketide_synthase_type-III"/>
</dbReference>
<feature type="domain" description="Chalcone/stilbene synthase N-terminal" evidence="6">
    <location>
        <begin position="8"/>
        <end position="230"/>
    </location>
</feature>
<dbReference type="InterPro" id="IPR001099">
    <property type="entry name" value="Chalcone/stilbene_synt_N"/>
</dbReference>
<evidence type="ECO:0000259" key="6">
    <source>
        <dbReference type="Pfam" id="PF00195"/>
    </source>
</evidence>
<name>A0A9R0J5Q0_SPIOL</name>
<evidence type="ECO:0000256" key="4">
    <source>
        <dbReference type="PIRSR" id="PIRSR000451-1"/>
    </source>
</evidence>
<organism evidence="8 9">
    <name type="scientific">Spinacia oleracea</name>
    <name type="common">Spinach</name>
    <dbReference type="NCBI Taxonomy" id="3562"/>
    <lineage>
        <taxon>Eukaryota</taxon>
        <taxon>Viridiplantae</taxon>
        <taxon>Streptophyta</taxon>
        <taxon>Embryophyta</taxon>
        <taxon>Tracheophyta</taxon>
        <taxon>Spermatophyta</taxon>
        <taxon>Magnoliopsida</taxon>
        <taxon>eudicotyledons</taxon>
        <taxon>Gunneridae</taxon>
        <taxon>Pentapetalae</taxon>
        <taxon>Caryophyllales</taxon>
        <taxon>Chenopodiaceae</taxon>
        <taxon>Chenopodioideae</taxon>
        <taxon>Anserineae</taxon>
        <taxon>Spinacia</taxon>
    </lineage>
</organism>
<evidence type="ECO:0000313" key="8">
    <source>
        <dbReference type="Proteomes" id="UP000813463"/>
    </source>
</evidence>
<dbReference type="GeneID" id="110800395"/>
<dbReference type="PIRSF" id="PIRSF000451">
    <property type="entry name" value="PKS_III"/>
    <property type="match status" value="1"/>
</dbReference>
<evidence type="ECO:0000313" key="9">
    <source>
        <dbReference type="RefSeq" id="XP_021861391.1"/>
    </source>
</evidence>
<dbReference type="FunFam" id="3.40.47.10:FF:000025">
    <property type="entry name" value="Chalcone synthase 2"/>
    <property type="match status" value="1"/>
</dbReference>
<accession>A0A9R0J5Q0</accession>
<feature type="active site" description="Acyl-thioester intermediate" evidence="4">
    <location>
        <position position="166"/>
    </location>
</feature>
<protein>
    <submittedName>
        <fullName evidence="9">Chalcone synthase 2-like</fullName>
    </submittedName>
</protein>
<dbReference type="InterPro" id="IPR016039">
    <property type="entry name" value="Thiolase-like"/>
</dbReference>
<dbReference type="Proteomes" id="UP000813463">
    <property type="component" value="Chromosome 6"/>
</dbReference>
<keyword evidence="2 5" id="KW-0808">Transferase</keyword>
<dbReference type="Pfam" id="PF02797">
    <property type="entry name" value="Chal_sti_synt_C"/>
    <property type="match status" value="1"/>
</dbReference>
<dbReference type="InterPro" id="IPR012328">
    <property type="entry name" value="Chalcone/stilbene_synt_C"/>
</dbReference>
<dbReference type="KEGG" id="soe:110800395"/>
<dbReference type="CDD" id="cd00831">
    <property type="entry name" value="CHS_like"/>
    <property type="match status" value="1"/>
</dbReference>
<dbReference type="RefSeq" id="XP_021861391.1">
    <property type="nucleotide sequence ID" value="XM_022005699.2"/>
</dbReference>
<evidence type="ECO:0000256" key="5">
    <source>
        <dbReference type="RuleBase" id="RU003633"/>
    </source>
</evidence>
<evidence type="ECO:0000256" key="3">
    <source>
        <dbReference type="ARBA" id="ARBA00023315"/>
    </source>
</evidence>
<dbReference type="Gene3D" id="3.40.47.10">
    <property type="match status" value="2"/>
</dbReference>
<proteinExistence type="inferred from homology"/>
<feature type="domain" description="Chalcone/stilbene synthase C-terminal" evidence="7">
    <location>
        <begin position="241"/>
        <end position="391"/>
    </location>
</feature>
<dbReference type="GO" id="GO:0016747">
    <property type="term" value="F:acyltransferase activity, transferring groups other than amino-acyl groups"/>
    <property type="evidence" value="ECO:0007669"/>
    <property type="project" value="InterPro"/>
</dbReference>
<dbReference type="Pfam" id="PF00195">
    <property type="entry name" value="Chal_sti_synt_N"/>
    <property type="match status" value="1"/>
</dbReference>
<dbReference type="GO" id="GO:0030639">
    <property type="term" value="P:polyketide biosynthetic process"/>
    <property type="evidence" value="ECO:0007669"/>
    <property type="project" value="TreeGrafter"/>
</dbReference>
<comment type="similarity">
    <text evidence="1 5">Belongs to the thiolase-like superfamily. Chalcone/stilbene synthases family.</text>
</comment>
<sequence length="394" mass="43326">MASVDISEIHNVERAKGQANVLAIGTANPPNVMYQADYPDFYFRLTNSEHMTDLKAKFKRICEKTTIKKRYMHISEDILKEKPDLCDYNASSLDIRQVILAKEVPKVGKDAAMKAIEEWGQAMSKITHLIFCTTSGVDIPGADYQLTMLLGLNPSVKRYMLCQQGCHAGGTVLRLAKDLAENNYGSRVLVVCSENTTVCFRGPTETHPDSMVAQALFADGAGAVIVGAYPDESLNERPIFQIVSTAQTILPNSQGAIEGHLRQIGLAIQLLPNVPDLISNNIDKCLVEAFNPIGINDWNSIFWIAHPGGPAILGQVESKLGLQESKLTTTWHVLREFGNMSSACVFFIMDETRKRSLKEGKTTTGDGFDWGVLFGFGPGLTVETVVLRSFPLNQ</sequence>
<keyword evidence="3 5" id="KW-0012">Acyltransferase</keyword>
<dbReference type="AlphaFoldDB" id="A0A9R0J5Q0"/>
<keyword evidence="8" id="KW-1185">Reference proteome</keyword>
<dbReference type="PANTHER" id="PTHR11877:SF14">
    <property type="entry name" value="CHALCONE SYNTHASE"/>
    <property type="match status" value="1"/>
</dbReference>
<dbReference type="SUPFAM" id="SSF53901">
    <property type="entry name" value="Thiolase-like"/>
    <property type="match status" value="2"/>
</dbReference>
<gene>
    <name evidence="9" type="primary">LOC110800395</name>
</gene>
<evidence type="ECO:0000256" key="2">
    <source>
        <dbReference type="ARBA" id="ARBA00022679"/>
    </source>
</evidence>
<dbReference type="FunFam" id="3.40.47.10:FF:000014">
    <property type="entry name" value="Chalcone synthase 1"/>
    <property type="match status" value="1"/>
</dbReference>
<evidence type="ECO:0000259" key="7">
    <source>
        <dbReference type="Pfam" id="PF02797"/>
    </source>
</evidence>